<dbReference type="eggNOG" id="COG0456">
    <property type="taxonomic scope" value="Bacteria"/>
</dbReference>
<dbReference type="SUPFAM" id="SSF55729">
    <property type="entry name" value="Acyl-CoA N-acyltransferases (Nat)"/>
    <property type="match status" value="1"/>
</dbReference>
<dbReference type="Proteomes" id="UP000025171">
    <property type="component" value="Unassembled WGS sequence"/>
</dbReference>
<dbReference type="OrthoDB" id="9803233at2"/>
<evidence type="ECO:0000259" key="3">
    <source>
        <dbReference type="PROSITE" id="PS51186"/>
    </source>
</evidence>
<dbReference type="PROSITE" id="PS51186">
    <property type="entry name" value="GNAT"/>
    <property type="match status" value="1"/>
</dbReference>
<evidence type="ECO:0000256" key="2">
    <source>
        <dbReference type="ARBA" id="ARBA00023315"/>
    </source>
</evidence>
<accession>A0A059FSV0</accession>
<dbReference type="RefSeq" id="WP_035612401.1">
    <property type="nucleotide sequence ID" value="NZ_ARYK01000001.1"/>
</dbReference>
<dbReference type="PANTHER" id="PTHR43877">
    <property type="entry name" value="AMINOALKYLPHOSPHONATE N-ACETYLTRANSFERASE-RELATED-RELATED"/>
    <property type="match status" value="1"/>
</dbReference>
<keyword evidence="1 4" id="KW-0808">Transferase</keyword>
<proteinExistence type="predicted"/>
<comment type="caution">
    <text evidence="4">The sequence shown here is derived from an EMBL/GenBank/DDBJ whole genome shotgun (WGS) entry which is preliminary data.</text>
</comment>
<dbReference type="GO" id="GO:0016747">
    <property type="term" value="F:acyltransferase activity, transferring groups other than amino-acyl groups"/>
    <property type="evidence" value="ECO:0007669"/>
    <property type="project" value="InterPro"/>
</dbReference>
<dbReference type="AlphaFoldDB" id="A0A059FSV0"/>
<sequence>MSDDFQIRAFRPGDLTQMQAVREVAFRPVFKSLRQIVGEALAPVVFAEAERAQADLLDQICAEDSADIVFVAEQAGDIVGFCSLKLDPETKVGEIGLNAVDPVVQREGLGTAMYVYALDIMRAQGMIAASVGTGGDPSHAPARRAYKKAGFARAVQSVYLYRTL</sequence>
<dbReference type="InterPro" id="IPR050832">
    <property type="entry name" value="Bact_Acetyltransf"/>
</dbReference>
<dbReference type="InterPro" id="IPR000182">
    <property type="entry name" value="GNAT_dom"/>
</dbReference>
<evidence type="ECO:0000313" key="5">
    <source>
        <dbReference type="Proteomes" id="UP000025171"/>
    </source>
</evidence>
<name>A0A059FSV0_9PROT</name>
<evidence type="ECO:0000256" key="1">
    <source>
        <dbReference type="ARBA" id="ARBA00022679"/>
    </source>
</evidence>
<dbReference type="Gene3D" id="3.40.630.30">
    <property type="match status" value="1"/>
</dbReference>
<dbReference type="Pfam" id="PF00583">
    <property type="entry name" value="Acetyltransf_1"/>
    <property type="match status" value="1"/>
</dbReference>
<dbReference type="STRING" id="1280950.HJO_00325"/>
<dbReference type="EMBL" id="ARYK01000001">
    <property type="protein sequence ID" value="KCZ93775.1"/>
    <property type="molecule type" value="Genomic_DNA"/>
</dbReference>
<dbReference type="InterPro" id="IPR016181">
    <property type="entry name" value="Acyl_CoA_acyltransferase"/>
</dbReference>
<protein>
    <submittedName>
        <fullName evidence="4">Ribosomal-protein-alanine N-acetyltransferase</fullName>
    </submittedName>
</protein>
<gene>
    <name evidence="4" type="ORF">HJO_00325</name>
</gene>
<dbReference type="CDD" id="cd04301">
    <property type="entry name" value="NAT_SF"/>
    <property type="match status" value="1"/>
</dbReference>
<feature type="domain" description="N-acetyltransferase" evidence="3">
    <location>
        <begin position="5"/>
        <end position="164"/>
    </location>
</feature>
<reference evidence="4 5" key="1">
    <citation type="journal article" date="2014" name="Antonie Van Leeuwenhoek">
        <title>Hyphomonas beringensis sp. nov. and Hyphomonas chukchiensis sp. nov., isolated from surface seawater of the Bering Sea and Chukchi Sea.</title>
        <authorList>
            <person name="Li C."/>
            <person name="Lai Q."/>
            <person name="Li G."/>
            <person name="Dong C."/>
            <person name="Wang J."/>
            <person name="Liao Y."/>
            <person name="Shao Z."/>
        </authorList>
    </citation>
    <scope>NUCLEOTIDE SEQUENCE [LARGE SCALE GENOMIC DNA]</scope>
    <source>
        <strain evidence="4 5">MHS-2</strain>
    </source>
</reference>
<dbReference type="PANTHER" id="PTHR43877:SF1">
    <property type="entry name" value="ACETYLTRANSFERASE"/>
    <property type="match status" value="1"/>
</dbReference>
<evidence type="ECO:0000313" key="4">
    <source>
        <dbReference type="EMBL" id="KCZ93775.1"/>
    </source>
</evidence>
<dbReference type="PATRIC" id="fig|1280950.3.peg.66"/>
<keyword evidence="5" id="KW-1185">Reference proteome</keyword>
<keyword evidence="2" id="KW-0012">Acyltransferase</keyword>
<organism evidence="4 5">
    <name type="scientific">Hyphomonas johnsonii MHS-2</name>
    <dbReference type="NCBI Taxonomy" id="1280950"/>
    <lineage>
        <taxon>Bacteria</taxon>
        <taxon>Pseudomonadati</taxon>
        <taxon>Pseudomonadota</taxon>
        <taxon>Alphaproteobacteria</taxon>
        <taxon>Hyphomonadales</taxon>
        <taxon>Hyphomonadaceae</taxon>
        <taxon>Hyphomonas</taxon>
    </lineage>
</organism>